<keyword evidence="1" id="KW-0472">Membrane</keyword>
<protein>
    <submittedName>
        <fullName evidence="2">Uncharacterized protein</fullName>
    </submittedName>
</protein>
<evidence type="ECO:0000313" key="2">
    <source>
        <dbReference type="EMBL" id="CCC46677.1"/>
    </source>
</evidence>
<feature type="transmembrane region" description="Helical" evidence="1">
    <location>
        <begin position="12"/>
        <end position="33"/>
    </location>
</feature>
<accession>G0TRV5</accession>
<sequence>MCCFVTPITASFFLFCSFFFLHVCVCVCVCVILECSGKEKRGREKSYNLLDKKCTRSKLVRFPTHVIIAFLTPCLSTSFSQFLFNITCLLYHTRVRKYLL</sequence>
<keyword evidence="1" id="KW-1133">Transmembrane helix</keyword>
<keyword evidence="1" id="KW-0812">Transmembrane</keyword>
<feature type="transmembrane region" description="Helical" evidence="1">
    <location>
        <begin position="66"/>
        <end position="92"/>
    </location>
</feature>
<dbReference type="EMBL" id="HE573018">
    <property type="protein sequence ID" value="CCC46677.1"/>
    <property type="molecule type" value="Genomic_DNA"/>
</dbReference>
<proteinExistence type="predicted"/>
<dbReference type="AlphaFoldDB" id="G0TRV5"/>
<organism evidence="2">
    <name type="scientific">Trypanosoma vivax (strain Y486)</name>
    <dbReference type="NCBI Taxonomy" id="1055687"/>
    <lineage>
        <taxon>Eukaryota</taxon>
        <taxon>Discoba</taxon>
        <taxon>Euglenozoa</taxon>
        <taxon>Kinetoplastea</taxon>
        <taxon>Metakinetoplastina</taxon>
        <taxon>Trypanosomatida</taxon>
        <taxon>Trypanosomatidae</taxon>
        <taxon>Trypanosoma</taxon>
        <taxon>Duttonella</taxon>
    </lineage>
</organism>
<dbReference type="VEuPathDB" id="TriTrypDB:TvY486_0200890"/>
<evidence type="ECO:0000256" key="1">
    <source>
        <dbReference type="SAM" id="Phobius"/>
    </source>
</evidence>
<gene>
    <name evidence="2" type="ORF">TVY486_0200890</name>
</gene>
<reference evidence="2" key="1">
    <citation type="journal article" date="2012" name="Proc. Natl. Acad. Sci. U.S.A.">
        <title>Antigenic diversity is generated by distinct evolutionary mechanisms in African trypanosome species.</title>
        <authorList>
            <person name="Jackson A.P."/>
            <person name="Berry A."/>
            <person name="Aslett M."/>
            <person name="Allison H.C."/>
            <person name="Burton P."/>
            <person name="Vavrova-Anderson J."/>
            <person name="Brown R."/>
            <person name="Browne H."/>
            <person name="Corton N."/>
            <person name="Hauser H."/>
            <person name="Gamble J."/>
            <person name="Gilderthorp R."/>
            <person name="Marcello L."/>
            <person name="McQuillan J."/>
            <person name="Otto T.D."/>
            <person name="Quail M.A."/>
            <person name="Sanders M.J."/>
            <person name="van Tonder A."/>
            <person name="Ginger M.L."/>
            <person name="Field M.C."/>
            <person name="Barry J.D."/>
            <person name="Hertz-Fowler C."/>
            <person name="Berriman M."/>
        </authorList>
    </citation>
    <scope>NUCLEOTIDE SEQUENCE</scope>
    <source>
        <strain evidence="2">Y486</strain>
    </source>
</reference>
<name>G0TRV5_TRYVY</name>